<proteinExistence type="predicted"/>
<name>A0A0G4IEZ5_9ALVE</name>
<dbReference type="EMBL" id="CDMZ01005901">
    <property type="protein sequence ID" value="CEM55693.1"/>
    <property type="molecule type" value="Genomic_DNA"/>
</dbReference>
<dbReference type="VEuPathDB" id="CryptoDB:Cvel_13751"/>
<accession>A0A0G4IEZ5</accession>
<sequence length="75" mass="7638">MEGGAAVEGPGGNHGAAAVLKMAALESLTLQRFVAANLLSSIHSRRGTKGPFQPEGLLGREVAAFSGSFDREGAN</sequence>
<gene>
    <name evidence="1" type="ORF">Cvel_13751</name>
</gene>
<organism evidence="1">
    <name type="scientific">Chromera velia CCMP2878</name>
    <dbReference type="NCBI Taxonomy" id="1169474"/>
    <lineage>
        <taxon>Eukaryota</taxon>
        <taxon>Sar</taxon>
        <taxon>Alveolata</taxon>
        <taxon>Colpodellida</taxon>
        <taxon>Chromeraceae</taxon>
        <taxon>Chromera</taxon>
    </lineage>
</organism>
<evidence type="ECO:0000313" key="1">
    <source>
        <dbReference type="EMBL" id="CEM55693.1"/>
    </source>
</evidence>
<dbReference type="AlphaFoldDB" id="A0A0G4IEZ5"/>
<reference evidence="1" key="1">
    <citation type="submission" date="2014-11" db="EMBL/GenBank/DDBJ databases">
        <authorList>
            <person name="Otto D Thomas"/>
            <person name="Naeem Raeece"/>
        </authorList>
    </citation>
    <scope>NUCLEOTIDE SEQUENCE</scope>
</reference>
<protein>
    <submittedName>
        <fullName evidence="1">Uncharacterized protein</fullName>
    </submittedName>
</protein>